<feature type="transmembrane region" description="Helical" evidence="7">
    <location>
        <begin position="296"/>
        <end position="313"/>
    </location>
</feature>
<feature type="transmembrane region" description="Helical" evidence="7">
    <location>
        <begin position="383"/>
        <end position="406"/>
    </location>
</feature>
<dbReference type="Proteomes" id="UP000886597">
    <property type="component" value="Unassembled WGS sequence"/>
</dbReference>
<keyword evidence="3" id="KW-0813">Transport</keyword>
<evidence type="ECO:0000256" key="2">
    <source>
        <dbReference type="ARBA" id="ARBA00008335"/>
    </source>
</evidence>
<evidence type="ECO:0000256" key="7">
    <source>
        <dbReference type="SAM" id="Phobius"/>
    </source>
</evidence>
<dbReference type="PROSITE" id="PS00216">
    <property type="entry name" value="SUGAR_TRANSPORT_1"/>
    <property type="match status" value="1"/>
</dbReference>
<evidence type="ECO:0000313" key="9">
    <source>
        <dbReference type="EMBL" id="GEQ49738.1"/>
    </source>
</evidence>
<dbReference type="EMBL" id="BKBQ01000023">
    <property type="protein sequence ID" value="GEQ54720.1"/>
    <property type="molecule type" value="Genomic_DNA"/>
</dbReference>
<reference evidence="10" key="2">
    <citation type="journal article" date="2020" name="Int. Dairy J.">
        <title>Lactic acid bacterial diversity in Brie cheese focusing on salt concentration and pH of isolation medium and characterisation of halophilic and alkaliphilic lactic acid bacterial isolates.</title>
        <authorList>
            <person name="Unno R."/>
            <person name="Matsutani M."/>
            <person name="Suzuki T."/>
            <person name="Kodama K."/>
            <person name="Matsushita H."/>
            <person name="Yamasato K."/>
            <person name="Koizumi Y."/>
            <person name="Ishikawa M."/>
        </authorList>
    </citation>
    <scope>NUCLEOTIDE SEQUENCE</scope>
    <source>
        <strain evidence="10">7C1</strain>
        <strain evidence="9">8C4</strain>
    </source>
</reference>
<accession>A0AAN4UC80</accession>
<comment type="caution">
    <text evidence="10">The sequence shown here is derived from an EMBL/GenBank/DDBJ whole genome shotgun (WGS) entry which is preliminary data.</text>
</comment>
<keyword evidence="4 7" id="KW-0812">Transmembrane</keyword>
<feature type="transmembrane region" description="Helical" evidence="7">
    <location>
        <begin position="51"/>
        <end position="70"/>
    </location>
</feature>
<comment type="similarity">
    <text evidence="2">Belongs to the major facilitator superfamily.</text>
</comment>
<dbReference type="Gene3D" id="1.20.1250.20">
    <property type="entry name" value="MFS general substrate transporter like domains"/>
    <property type="match status" value="1"/>
</dbReference>
<feature type="transmembrane region" description="Helical" evidence="7">
    <location>
        <begin position="319"/>
        <end position="337"/>
    </location>
</feature>
<evidence type="ECO:0000256" key="3">
    <source>
        <dbReference type="ARBA" id="ARBA00022448"/>
    </source>
</evidence>
<feature type="transmembrane region" description="Helical" evidence="7">
    <location>
        <begin position="271"/>
        <end position="289"/>
    </location>
</feature>
<dbReference type="Proteomes" id="UP000886607">
    <property type="component" value="Unassembled WGS sequence"/>
</dbReference>
<dbReference type="InterPro" id="IPR011701">
    <property type="entry name" value="MFS"/>
</dbReference>
<evidence type="ECO:0000256" key="6">
    <source>
        <dbReference type="ARBA" id="ARBA00023136"/>
    </source>
</evidence>
<dbReference type="InterPro" id="IPR005829">
    <property type="entry name" value="Sugar_transporter_CS"/>
</dbReference>
<evidence type="ECO:0000256" key="1">
    <source>
        <dbReference type="ARBA" id="ARBA00004651"/>
    </source>
</evidence>
<dbReference type="EMBL" id="BKBO01000024">
    <property type="protein sequence ID" value="GEQ49738.1"/>
    <property type="molecule type" value="Genomic_DNA"/>
</dbReference>
<feature type="transmembrane region" description="Helical" evidence="7">
    <location>
        <begin position="358"/>
        <end position="377"/>
    </location>
</feature>
<keyword evidence="6 7" id="KW-0472">Membrane</keyword>
<dbReference type="Pfam" id="PF07690">
    <property type="entry name" value="MFS_1"/>
    <property type="match status" value="1"/>
</dbReference>
<evidence type="ECO:0000313" key="10">
    <source>
        <dbReference type="EMBL" id="GEQ54720.1"/>
    </source>
</evidence>
<dbReference type="GO" id="GO:0005886">
    <property type="term" value="C:plasma membrane"/>
    <property type="evidence" value="ECO:0007669"/>
    <property type="project" value="UniProtKB-SubCell"/>
</dbReference>
<dbReference type="InterPro" id="IPR051788">
    <property type="entry name" value="MFS_Transporter"/>
</dbReference>
<dbReference type="RefSeq" id="WP_307723674.1">
    <property type="nucleotide sequence ID" value="NZ_BJYN01000002.1"/>
</dbReference>
<evidence type="ECO:0000256" key="5">
    <source>
        <dbReference type="ARBA" id="ARBA00022989"/>
    </source>
</evidence>
<evidence type="ECO:0000313" key="12">
    <source>
        <dbReference type="Proteomes" id="UP000886607"/>
    </source>
</evidence>
<dbReference type="InterPro" id="IPR020846">
    <property type="entry name" value="MFS_dom"/>
</dbReference>
<dbReference type="PROSITE" id="PS50850">
    <property type="entry name" value="MFS"/>
    <property type="match status" value="1"/>
</dbReference>
<dbReference type="SUPFAM" id="SSF103473">
    <property type="entry name" value="MFS general substrate transporter"/>
    <property type="match status" value="1"/>
</dbReference>
<feature type="transmembrane region" description="Helical" evidence="7">
    <location>
        <begin position="165"/>
        <end position="185"/>
    </location>
</feature>
<feature type="transmembrane region" description="Helical" evidence="7">
    <location>
        <begin position="12"/>
        <end position="31"/>
    </location>
</feature>
<sequence>MDMFKNNKYNYGAFMLYMTMFLHGIQAIILSQNADYFASQWNSDVAGVFSVIAWTGIGKIVFITFSGVLSDKFGRKPVAMSGVVGYLILFGALLFTQNITLAKLVSFIGGAATSLYDGSINPALMEIYPDNKSTASIFNKGFISVSGVIFPLIVGYLAANNMSARTSILIPFILTALVFIGFFFAKFPDGDIKKEQNISAAEAIKTLESNQSASGTTINKKKQPNFAIDGIIIIAFSFFIYSSFYLFQQVVSIYAINIVQMSEVASRSLASYYQIGAFAAVILSAMFMARGIRDMTLLVVYPLIAGITALTIYLTPNEVTLTIGSAIIGFTAAGGALQMGNSLLNQFFDKNKGRNTSMYFFAMSLGSYIMPTLASSMEASNNFTLIMLLDAVVAFVAFAIMAIIAIRYKHIFGVSGFSNSKKN</sequence>
<protein>
    <submittedName>
        <fullName evidence="10">Major facilitator superfamily transporter</fullName>
    </submittedName>
</protein>
<feature type="transmembrane region" description="Helical" evidence="7">
    <location>
        <begin position="141"/>
        <end position="159"/>
    </location>
</feature>
<dbReference type="InterPro" id="IPR036259">
    <property type="entry name" value="MFS_trans_sf"/>
</dbReference>
<dbReference type="AlphaFoldDB" id="A0AAN4UC80"/>
<evidence type="ECO:0000259" key="8">
    <source>
        <dbReference type="PROSITE" id="PS50850"/>
    </source>
</evidence>
<gene>
    <name evidence="9" type="ORF">TK11N_15900</name>
    <name evidence="10" type="ORF">TK2N_15640</name>
</gene>
<organism evidence="10 11">
    <name type="scientific">Tetragenococcus koreensis</name>
    <dbReference type="NCBI Taxonomy" id="290335"/>
    <lineage>
        <taxon>Bacteria</taxon>
        <taxon>Bacillati</taxon>
        <taxon>Bacillota</taxon>
        <taxon>Bacilli</taxon>
        <taxon>Lactobacillales</taxon>
        <taxon>Enterococcaceae</taxon>
        <taxon>Tetragenococcus</taxon>
    </lineage>
</organism>
<reference evidence="10" key="1">
    <citation type="submission" date="2019-08" db="EMBL/GenBank/DDBJ databases">
        <authorList>
            <person name="Ishikawa M."/>
            <person name="Suzuki T."/>
            <person name="Matsutani M."/>
        </authorList>
    </citation>
    <scope>NUCLEOTIDE SEQUENCE</scope>
    <source>
        <strain evidence="10">7C1</strain>
        <strain evidence="9">8C4</strain>
    </source>
</reference>
<keyword evidence="12" id="KW-1185">Reference proteome</keyword>
<feature type="domain" description="Major facilitator superfamily (MFS) profile" evidence="8">
    <location>
        <begin position="12"/>
        <end position="409"/>
    </location>
</feature>
<proteinExistence type="inferred from homology"/>
<dbReference type="PANTHER" id="PTHR23514:SF3">
    <property type="entry name" value="BYPASS OF STOP CODON PROTEIN 6"/>
    <property type="match status" value="1"/>
</dbReference>
<evidence type="ECO:0000256" key="4">
    <source>
        <dbReference type="ARBA" id="ARBA00022692"/>
    </source>
</evidence>
<comment type="subcellular location">
    <subcellularLocation>
        <location evidence="1">Cell membrane</location>
        <topology evidence="1">Multi-pass membrane protein</topology>
    </subcellularLocation>
</comment>
<feature type="transmembrane region" description="Helical" evidence="7">
    <location>
        <begin position="77"/>
        <end position="95"/>
    </location>
</feature>
<keyword evidence="5 7" id="KW-1133">Transmembrane helix</keyword>
<dbReference type="PANTHER" id="PTHR23514">
    <property type="entry name" value="BYPASS OF STOP CODON PROTEIN 6"/>
    <property type="match status" value="1"/>
</dbReference>
<evidence type="ECO:0000313" key="11">
    <source>
        <dbReference type="Proteomes" id="UP000886597"/>
    </source>
</evidence>
<dbReference type="GO" id="GO:0022857">
    <property type="term" value="F:transmembrane transporter activity"/>
    <property type="evidence" value="ECO:0007669"/>
    <property type="project" value="InterPro"/>
</dbReference>
<dbReference type="GeneID" id="69986392"/>
<feature type="transmembrane region" description="Helical" evidence="7">
    <location>
        <begin position="226"/>
        <end position="247"/>
    </location>
</feature>
<name>A0AAN4UC80_9ENTE</name>